<name>A0A2I3HJB4_NOMLE</name>
<protein>
    <recommendedName>
        <fullName evidence="4">PHD finger protein 10</fullName>
    </recommendedName>
</protein>
<dbReference type="Proteomes" id="UP000001073">
    <property type="component" value="Chromosome 7b"/>
</dbReference>
<evidence type="ECO:0008006" key="4">
    <source>
        <dbReference type="Google" id="ProtNLM"/>
    </source>
</evidence>
<dbReference type="Ensembl" id="ENSNLET00000054886.1">
    <property type="protein sequence ID" value="ENSNLEP00000043561.1"/>
    <property type="gene ID" value="ENSNLEG00000027170.1"/>
</dbReference>
<dbReference type="EMBL" id="ADFV01102717">
    <property type="status" value="NOT_ANNOTATED_CDS"/>
    <property type="molecule type" value="Genomic_DNA"/>
</dbReference>
<feature type="region of interest" description="Disordered" evidence="1">
    <location>
        <begin position="1"/>
        <end position="62"/>
    </location>
</feature>
<dbReference type="InParanoid" id="A0A2I3HJB4"/>
<evidence type="ECO:0000256" key="1">
    <source>
        <dbReference type="SAM" id="MobiDB-lite"/>
    </source>
</evidence>
<proteinExistence type="predicted"/>
<keyword evidence="3" id="KW-1185">Reference proteome</keyword>
<dbReference type="CDD" id="cd21085">
    <property type="entry name" value="WH_NTD_PHF10"/>
    <property type="match status" value="1"/>
</dbReference>
<reference evidence="2" key="2">
    <citation type="submission" date="2025-08" db="UniProtKB">
        <authorList>
            <consortium name="Ensembl"/>
        </authorList>
    </citation>
    <scope>IDENTIFICATION</scope>
</reference>
<reference evidence="2" key="3">
    <citation type="submission" date="2025-09" db="UniProtKB">
        <authorList>
            <consortium name="Ensembl"/>
        </authorList>
    </citation>
    <scope>IDENTIFICATION</scope>
</reference>
<reference evidence="2 3" key="1">
    <citation type="submission" date="2012-10" db="EMBL/GenBank/DDBJ databases">
        <authorList>
            <consortium name="Gibbon Genome Sequencing Consortium"/>
        </authorList>
    </citation>
    <scope>NUCLEOTIDE SEQUENCE [LARGE SCALE GENOMIC DNA]</scope>
</reference>
<organism evidence="2 3">
    <name type="scientific">Nomascus leucogenys</name>
    <name type="common">Northern white-cheeked gibbon</name>
    <name type="synonym">Hylobates leucogenys</name>
    <dbReference type="NCBI Taxonomy" id="61853"/>
    <lineage>
        <taxon>Eukaryota</taxon>
        <taxon>Metazoa</taxon>
        <taxon>Chordata</taxon>
        <taxon>Craniata</taxon>
        <taxon>Vertebrata</taxon>
        <taxon>Euteleostomi</taxon>
        <taxon>Mammalia</taxon>
        <taxon>Eutheria</taxon>
        <taxon>Euarchontoglires</taxon>
        <taxon>Primates</taxon>
        <taxon>Haplorrhini</taxon>
        <taxon>Catarrhini</taxon>
        <taxon>Hylobatidae</taxon>
        <taxon>Nomascus</taxon>
    </lineage>
</organism>
<sequence>MAMAAGPRAALSPPRACDSDPATPGTQSPKNDNEDNSNDGTQPPKRRRMGSGGSCSTCETSSQDLGFSYCPAENLIEYKWPPDEIGEYYIEYLGVTSFKRKYPDLEELNVITETQCTLGMTALRSDEVTDLMIKEYPAKHAEYSVILQENEYHYKEYSQMQQQNTQKVEASEVPEDIKKAAKKAAEFNSNLNWETNAK</sequence>
<dbReference type="GeneTree" id="ENSGT00940000155172"/>
<accession>A0A2I3HJB4</accession>
<dbReference type="AlphaFoldDB" id="A0A2I3HJB4"/>
<dbReference type="STRING" id="61853.ENSNLEP00000043561"/>
<evidence type="ECO:0000313" key="2">
    <source>
        <dbReference type="Ensembl" id="ENSNLEP00000043561.1"/>
    </source>
</evidence>
<evidence type="ECO:0000313" key="3">
    <source>
        <dbReference type="Proteomes" id="UP000001073"/>
    </source>
</evidence>
<dbReference type="EMBL" id="ADFV01102716">
    <property type="status" value="NOT_ANNOTATED_CDS"/>
    <property type="molecule type" value="Genomic_DNA"/>
</dbReference>